<accession>A0ABR2CZM3</accession>
<protein>
    <submittedName>
        <fullName evidence="2">Uncharacterized protein</fullName>
    </submittedName>
</protein>
<dbReference type="EMBL" id="JBBPBM010000041">
    <property type="protein sequence ID" value="KAK8524876.1"/>
    <property type="molecule type" value="Genomic_DNA"/>
</dbReference>
<reference evidence="2 3" key="1">
    <citation type="journal article" date="2024" name="G3 (Bethesda)">
        <title>Genome assembly of Hibiscus sabdariffa L. provides insights into metabolisms of medicinal natural products.</title>
        <authorList>
            <person name="Kim T."/>
        </authorList>
    </citation>
    <scope>NUCLEOTIDE SEQUENCE [LARGE SCALE GENOMIC DNA]</scope>
    <source>
        <strain evidence="2">TK-2024</strain>
        <tissue evidence="2">Old leaves</tissue>
    </source>
</reference>
<feature type="region of interest" description="Disordered" evidence="1">
    <location>
        <begin position="1"/>
        <end position="42"/>
    </location>
</feature>
<evidence type="ECO:0000313" key="2">
    <source>
        <dbReference type="EMBL" id="KAK8524876.1"/>
    </source>
</evidence>
<dbReference type="Proteomes" id="UP001472677">
    <property type="component" value="Unassembled WGS sequence"/>
</dbReference>
<keyword evidence="3" id="KW-1185">Reference proteome</keyword>
<organism evidence="2 3">
    <name type="scientific">Hibiscus sabdariffa</name>
    <name type="common">roselle</name>
    <dbReference type="NCBI Taxonomy" id="183260"/>
    <lineage>
        <taxon>Eukaryota</taxon>
        <taxon>Viridiplantae</taxon>
        <taxon>Streptophyta</taxon>
        <taxon>Embryophyta</taxon>
        <taxon>Tracheophyta</taxon>
        <taxon>Spermatophyta</taxon>
        <taxon>Magnoliopsida</taxon>
        <taxon>eudicotyledons</taxon>
        <taxon>Gunneridae</taxon>
        <taxon>Pentapetalae</taxon>
        <taxon>rosids</taxon>
        <taxon>malvids</taxon>
        <taxon>Malvales</taxon>
        <taxon>Malvaceae</taxon>
        <taxon>Malvoideae</taxon>
        <taxon>Hibiscus</taxon>
    </lineage>
</organism>
<evidence type="ECO:0000256" key="1">
    <source>
        <dbReference type="SAM" id="MobiDB-lite"/>
    </source>
</evidence>
<name>A0ABR2CZM3_9ROSI</name>
<gene>
    <name evidence="2" type="ORF">V6N12_029728</name>
</gene>
<feature type="compositionally biased region" description="Basic and acidic residues" evidence="1">
    <location>
        <begin position="1"/>
        <end position="12"/>
    </location>
</feature>
<sequence>MEDWEMKHRRDSSGPFNEPRLPTASSFPSLPHSRSGFDHPRPRMSQIETRLLWLVRSASSPFDVATVSDPRCRSDGCYGCARVQEKKFSASYSPSQFVLRPPKALNVSN</sequence>
<comment type="caution">
    <text evidence="2">The sequence shown here is derived from an EMBL/GenBank/DDBJ whole genome shotgun (WGS) entry which is preliminary data.</text>
</comment>
<evidence type="ECO:0000313" key="3">
    <source>
        <dbReference type="Proteomes" id="UP001472677"/>
    </source>
</evidence>
<proteinExistence type="predicted"/>